<evidence type="ECO:0000256" key="1">
    <source>
        <dbReference type="ARBA" id="ARBA00004613"/>
    </source>
</evidence>
<evidence type="ECO:0000256" key="5">
    <source>
        <dbReference type="ARBA" id="ARBA00023157"/>
    </source>
</evidence>
<evidence type="ECO:0000256" key="6">
    <source>
        <dbReference type="SAM" id="SignalP"/>
    </source>
</evidence>
<accession>A0A182P6H7</accession>
<dbReference type="AlphaFoldDB" id="A0A182P6H7"/>
<evidence type="ECO:0000256" key="4">
    <source>
        <dbReference type="ARBA" id="ARBA00022729"/>
    </source>
</evidence>
<comment type="similarity">
    <text evidence="2">Belongs to the PBP/GOBP family.</text>
</comment>
<dbReference type="InterPro" id="IPR006170">
    <property type="entry name" value="PBP/GOBP"/>
</dbReference>
<dbReference type="InterPro" id="IPR036728">
    <property type="entry name" value="PBP_GOBP_sf"/>
</dbReference>
<dbReference type="FunFam" id="1.10.238.20:FF:000001">
    <property type="entry name" value="General odorant-binding protein lush"/>
    <property type="match status" value="2"/>
</dbReference>
<name>A0A182P6H7_9DIPT</name>
<sequence>MKTIACLVLASAFIACAVAAITEEQREAARQLAGKCMQQTGATEDDVNRLRSGDTENADRNTRCFVQCFFQGAGFVDQDGNIQTEELTQKLASEYGQEKAEELVARCRNNEGPDACERSFRLLQCYMENRATLIPASYRLLQFKFDYRKVNMVRLDMVRLLAGCTIVLLVRSCCFGECFVKRAGFMNDNFTFNRDTITRFMTRFVSKEIAEVVYKNCTENLTPTYCVTAFDVYQCIYENANKKWSENGRLLAQDFKGAIDHCTKDFEMDMDIVVSLKYGDFTERDPLIECFTECLMKKSGFMYDDYTYNKTLIIGFAGRYLEPEGAQAVYDNCIDRFGQTVCVTGFEMYQCIHETAVSELFVKMKLLLATVLLAVCVAAQPLTDDQMKKAEGFALGCLEQHKSLNKEHLILLRDGDFSKVDADTKCFLRCFLQQANFMDATGKLQNDYAIERLSLNREKSKVEALVKKCSTGVEVEDSCETAFRAVECYHREKASLL</sequence>
<reference evidence="7" key="2">
    <citation type="submission" date="2020-05" db="UniProtKB">
        <authorList>
            <consortium name="EnsemblMetazoa"/>
        </authorList>
    </citation>
    <scope>IDENTIFICATION</scope>
    <source>
        <strain evidence="7">Epiroticus2</strain>
    </source>
</reference>
<evidence type="ECO:0000256" key="2">
    <source>
        <dbReference type="ARBA" id="ARBA00008098"/>
    </source>
</evidence>
<dbReference type="SMART" id="SM00708">
    <property type="entry name" value="PhBP"/>
    <property type="match status" value="3"/>
</dbReference>
<evidence type="ECO:0000313" key="7">
    <source>
        <dbReference type="EnsemblMetazoa" id="AEPI002525-PA"/>
    </source>
</evidence>
<keyword evidence="4 6" id="KW-0732">Signal</keyword>
<dbReference type="EnsemblMetazoa" id="AEPI002525-RA">
    <property type="protein sequence ID" value="AEPI002525-PA"/>
    <property type="gene ID" value="AEPI002525"/>
</dbReference>
<organism evidence="7 8">
    <name type="scientific">Anopheles epiroticus</name>
    <dbReference type="NCBI Taxonomy" id="199890"/>
    <lineage>
        <taxon>Eukaryota</taxon>
        <taxon>Metazoa</taxon>
        <taxon>Ecdysozoa</taxon>
        <taxon>Arthropoda</taxon>
        <taxon>Hexapoda</taxon>
        <taxon>Insecta</taxon>
        <taxon>Pterygota</taxon>
        <taxon>Neoptera</taxon>
        <taxon>Endopterygota</taxon>
        <taxon>Diptera</taxon>
        <taxon>Nematocera</taxon>
        <taxon>Culicoidea</taxon>
        <taxon>Culicidae</taxon>
        <taxon>Anophelinae</taxon>
        <taxon>Anopheles</taxon>
    </lineage>
</organism>
<keyword evidence="5" id="KW-1015">Disulfide bond</keyword>
<dbReference type="GO" id="GO:0007608">
    <property type="term" value="P:sensory perception of smell"/>
    <property type="evidence" value="ECO:0007669"/>
    <property type="project" value="TreeGrafter"/>
</dbReference>
<dbReference type="SUPFAM" id="SSF47565">
    <property type="entry name" value="Insect pheromone/odorant-binding proteins"/>
    <property type="match status" value="4"/>
</dbReference>
<dbReference type="GO" id="GO:0005615">
    <property type="term" value="C:extracellular space"/>
    <property type="evidence" value="ECO:0007669"/>
    <property type="project" value="TreeGrafter"/>
</dbReference>
<comment type="subcellular location">
    <subcellularLocation>
        <location evidence="1">Secreted</location>
    </subcellularLocation>
</comment>
<feature type="signal peptide" evidence="6">
    <location>
        <begin position="1"/>
        <end position="19"/>
    </location>
</feature>
<protein>
    <submittedName>
        <fullName evidence="7">Uncharacterized protein</fullName>
    </submittedName>
</protein>
<dbReference type="PANTHER" id="PTHR11857:SF43">
    <property type="entry name" value="GEO07291P1-RELATED"/>
    <property type="match status" value="1"/>
</dbReference>
<dbReference type="VEuPathDB" id="VectorBase:AEPI002525"/>
<dbReference type="PANTHER" id="PTHR11857">
    <property type="entry name" value="ODORANT BINDING PROTEIN-RELATED"/>
    <property type="match status" value="1"/>
</dbReference>
<reference evidence="8" key="1">
    <citation type="submission" date="2013-03" db="EMBL/GenBank/DDBJ databases">
        <title>The Genome Sequence of Anopheles epiroticus epiroticus2.</title>
        <authorList>
            <consortium name="The Broad Institute Genomics Platform"/>
            <person name="Neafsey D.E."/>
            <person name="Howell P."/>
            <person name="Walker B."/>
            <person name="Young S.K."/>
            <person name="Zeng Q."/>
            <person name="Gargeya S."/>
            <person name="Fitzgerald M."/>
            <person name="Haas B."/>
            <person name="Abouelleil A."/>
            <person name="Allen A.W."/>
            <person name="Alvarado L."/>
            <person name="Arachchi H.M."/>
            <person name="Berlin A.M."/>
            <person name="Chapman S.B."/>
            <person name="Gainer-Dewar J."/>
            <person name="Goldberg J."/>
            <person name="Griggs A."/>
            <person name="Gujja S."/>
            <person name="Hansen M."/>
            <person name="Howarth C."/>
            <person name="Imamovic A."/>
            <person name="Ireland A."/>
            <person name="Larimer J."/>
            <person name="McCowan C."/>
            <person name="Murphy C."/>
            <person name="Pearson M."/>
            <person name="Poon T.W."/>
            <person name="Priest M."/>
            <person name="Roberts A."/>
            <person name="Saif S."/>
            <person name="Shea T."/>
            <person name="Sisk P."/>
            <person name="Sykes S."/>
            <person name="Wortman J."/>
            <person name="Nusbaum C."/>
            <person name="Birren B."/>
        </authorList>
    </citation>
    <scope>NUCLEOTIDE SEQUENCE [LARGE SCALE GENOMIC DNA]</scope>
    <source>
        <strain evidence="8">Epiroticus2</strain>
    </source>
</reference>
<dbReference type="PROSITE" id="PS51257">
    <property type="entry name" value="PROKAR_LIPOPROTEIN"/>
    <property type="match status" value="1"/>
</dbReference>
<dbReference type="Pfam" id="PF01395">
    <property type="entry name" value="PBP_GOBP"/>
    <property type="match status" value="4"/>
</dbReference>
<dbReference type="CDD" id="cd23992">
    <property type="entry name" value="PBP_GOBP"/>
    <property type="match status" value="4"/>
</dbReference>
<dbReference type="Proteomes" id="UP000075885">
    <property type="component" value="Unassembled WGS sequence"/>
</dbReference>
<dbReference type="STRING" id="199890.A0A182P6H7"/>
<dbReference type="Gene3D" id="1.10.238.20">
    <property type="entry name" value="Pheromone/general odorant binding protein domain"/>
    <property type="match status" value="4"/>
</dbReference>
<keyword evidence="3" id="KW-0964">Secreted</keyword>
<dbReference type="GO" id="GO:0005549">
    <property type="term" value="F:odorant binding"/>
    <property type="evidence" value="ECO:0007669"/>
    <property type="project" value="InterPro"/>
</dbReference>
<evidence type="ECO:0000256" key="3">
    <source>
        <dbReference type="ARBA" id="ARBA00022525"/>
    </source>
</evidence>
<evidence type="ECO:0000313" key="8">
    <source>
        <dbReference type="Proteomes" id="UP000075885"/>
    </source>
</evidence>
<feature type="chain" id="PRO_5008130973" evidence="6">
    <location>
        <begin position="20"/>
        <end position="497"/>
    </location>
</feature>
<proteinExistence type="inferred from homology"/>
<keyword evidence="8" id="KW-1185">Reference proteome</keyword>